<dbReference type="Pfam" id="PF12833">
    <property type="entry name" value="HTH_18"/>
    <property type="match status" value="1"/>
</dbReference>
<dbReference type="GeneID" id="93710691"/>
<proteinExistence type="predicted"/>
<dbReference type="Gene3D" id="1.10.10.60">
    <property type="entry name" value="Homeodomain-like"/>
    <property type="match status" value="1"/>
</dbReference>
<dbReference type="RefSeq" id="WP_061804287.1">
    <property type="nucleotide sequence ID" value="NZ_FOXX01000004.1"/>
</dbReference>
<dbReference type="EMBL" id="FOXX01000004">
    <property type="protein sequence ID" value="SFQ55179.1"/>
    <property type="molecule type" value="Genomic_DNA"/>
</dbReference>
<dbReference type="SMART" id="SM00342">
    <property type="entry name" value="HTH_ARAC"/>
    <property type="match status" value="1"/>
</dbReference>
<dbReference type="InterPro" id="IPR018060">
    <property type="entry name" value="HTH_AraC"/>
</dbReference>
<dbReference type="GO" id="GO:0003677">
    <property type="term" value="F:DNA binding"/>
    <property type="evidence" value="ECO:0007669"/>
    <property type="project" value="UniProtKB-KW"/>
</dbReference>
<evidence type="ECO:0000313" key="6">
    <source>
        <dbReference type="Proteomes" id="UP000182762"/>
    </source>
</evidence>
<protein>
    <submittedName>
        <fullName evidence="5">AraC-type DNA-binding protein</fullName>
    </submittedName>
</protein>
<dbReference type="InterPro" id="IPR050204">
    <property type="entry name" value="AraC_XylS_family_regulators"/>
</dbReference>
<evidence type="ECO:0000313" key="5">
    <source>
        <dbReference type="EMBL" id="SFQ55179.1"/>
    </source>
</evidence>
<evidence type="ECO:0000256" key="2">
    <source>
        <dbReference type="ARBA" id="ARBA00023125"/>
    </source>
</evidence>
<evidence type="ECO:0000256" key="1">
    <source>
        <dbReference type="ARBA" id="ARBA00023015"/>
    </source>
</evidence>
<sequence>MSNRKKWSFHIPLQPEFKMKTAYYIEKREFDQKRNKYYLYYQFKCDSISNSMMVIPDGCIDILFTCVPQAPYGKVCGSVLRSKEIQLVPGAEYFGVRLPAGRESLNLNCSMKDIVECEIPIKDLLLLDDPAHQLANIPSFEGRIQRFQETIGTIFLNEKSYSSVVRNALYSIHLSRGNITMNDLAQKSGFSTRYIRKKFEQDIGISPKLFSQIVRFQCSLSMFMNDKNYSIWDIIEESGYYDQAHLINEYKKFSYYSPRQLMDTITKGKAWVM</sequence>
<organism evidence="5 6">
    <name type="scientific">Priestia endophytica DSM 13796</name>
    <dbReference type="NCBI Taxonomy" id="1121089"/>
    <lineage>
        <taxon>Bacteria</taxon>
        <taxon>Bacillati</taxon>
        <taxon>Bacillota</taxon>
        <taxon>Bacilli</taxon>
        <taxon>Bacillales</taxon>
        <taxon>Bacillaceae</taxon>
        <taxon>Priestia</taxon>
    </lineage>
</organism>
<keyword evidence="1" id="KW-0805">Transcription regulation</keyword>
<evidence type="ECO:0000259" key="4">
    <source>
        <dbReference type="PROSITE" id="PS01124"/>
    </source>
</evidence>
<keyword evidence="3" id="KW-0804">Transcription</keyword>
<keyword evidence="6" id="KW-1185">Reference proteome</keyword>
<dbReference type="Proteomes" id="UP000182762">
    <property type="component" value="Unassembled WGS sequence"/>
</dbReference>
<dbReference type="PANTHER" id="PTHR46796">
    <property type="entry name" value="HTH-TYPE TRANSCRIPTIONAL ACTIVATOR RHAS-RELATED"/>
    <property type="match status" value="1"/>
</dbReference>
<gene>
    <name evidence="5" type="ORF">SAMN02745910_02017</name>
</gene>
<evidence type="ECO:0000256" key="3">
    <source>
        <dbReference type="ARBA" id="ARBA00023163"/>
    </source>
</evidence>
<accession>A0A1I5ZF81</accession>
<dbReference type="PANTHER" id="PTHR46796:SF13">
    <property type="entry name" value="HTH-TYPE TRANSCRIPTIONAL ACTIVATOR RHAS"/>
    <property type="match status" value="1"/>
</dbReference>
<keyword evidence="2 5" id="KW-0238">DNA-binding</keyword>
<name>A0A1I5ZF81_9BACI</name>
<feature type="domain" description="HTH araC/xylS-type" evidence="4">
    <location>
        <begin position="173"/>
        <end position="264"/>
    </location>
</feature>
<reference evidence="5 6" key="1">
    <citation type="submission" date="2016-10" db="EMBL/GenBank/DDBJ databases">
        <authorList>
            <person name="Varghese N."/>
            <person name="Submissions S."/>
        </authorList>
    </citation>
    <scope>NUCLEOTIDE SEQUENCE [LARGE SCALE GENOMIC DNA]</scope>
    <source>
        <strain evidence="5 6">DSM 13796</strain>
    </source>
</reference>
<dbReference type="PROSITE" id="PS01124">
    <property type="entry name" value="HTH_ARAC_FAMILY_2"/>
    <property type="match status" value="1"/>
</dbReference>
<comment type="caution">
    <text evidence="5">The sequence shown here is derived from an EMBL/GenBank/DDBJ whole genome shotgun (WGS) entry which is preliminary data.</text>
</comment>